<evidence type="ECO:0000313" key="5">
    <source>
        <dbReference type="WBParaSite" id="EVEC_0000659501-mRNA-1"/>
    </source>
</evidence>
<dbReference type="EMBL" id="UXUI01008403">
    <property type="protein sequence ID" value="VDD91418.1"/>
    <property type="molecule type" value="Genomic_DNA"/>
</dbReference>
<reference evidence="3 4" key="2">
    <citation type="submission" date="2018-10" db="EMBL/GenBank/DDBJ databases">
        <authorList>
            <consortium name="Pathogen Informatics"/>
        </authorList>
    </citation>
    <scope>NUCLEOTIDE SEQUENCE [LARGE SCALE GENOMIC DNA]</scope>
</reference>
<dbReference type="WBParaSite" id="EVEC_0000659501-mRNA-1">
    <property type="protein sequence ID" value="EVEC_0000659501-mRNA-1"/>
    <property type="gene ID" value="EVEC_0000659501"/>
</dbReference>
<protein>
    <submittedName>
        <fullName evidence="3 5">Uncharacterized protein</fullName>
    </submittedName>
</protein>
<proteinExistence type="predicted"/>
<feature type="transmembrane region" description="Helical" evidence="2">
    <location>
        <begin position="617"/>
        <end position="636"/>
    </location>
</feature>
<evidence type="ECO:0000256" key="2">
    <source>
        <dbReference type="SAM" id="Phobius"/>
    </source>
</evidence>
<evidence type="ECO:0000256" key="1">
    <source>
        <dbReference type="SAM" id="MobiDB-lite"/>
    </source>
</evidence>
<keyword evidence="2" id="KW-1133">Transmembrane helix</keyword>
<evidence type="ECO:0000313" key="4">
    <source>
        <dbReference type="Proteomes" id="UP000274131"/>
    </source>
</evidence>
<feature type="region of interest" description="Disordered" evidence="1">
    <location>
        <begin position="461"/>
        <end position="481"/>
    </location>
</feature>
<dbReference type="OrthoDB" id="5818689at2759"/>
<reference evidence="5" key="1">
    <citation type="submission" date="2017-02" db="UniProtKB">
        <authorList>
            <consortium name="WormBaseParasite"/>
        </authorList>
    </citation>
    <scope>IDENTIFICATION</scope>
</reference>
<keyword evidence="2" id="KW-0472">Membrane</keyword>
<dbReference type="STRING" id="51028.A0A0N4V8C2"/>
<organism evidence="5">
    <name type="scientific">Enterobius vermicularis</name>
    <name type="common">Human pinworm</name>
    <dbReference type="NCBI Taxonomy" id="51028"/>
    <lineage>
        <taxon>Eukaryota</taxon>
        <taxon>Metazoa</taxon>
        <taxon>Ecdysozoa</taxon>
        <taxon>Nematoda</taxon>
        <taxon>Chromadorea</taxon>
        <taxon>Rhabditida</taxon>
        <taxon>Spirurina</taxon>
        <taxon>Oxyuridomorpha</taxon>
        <taxon>Oxyuroidea</taxon>
        <taxon>Oxyuridae</taxon>
        <taxon>Enterobius</taxon>
    </lineage>
</organism>
<sequence>MWLNDSTQTAETTSISPWNMEQQSRWANGGIQLNGLTSCDERLHNLVPPAFRNGSAKVVWQDPKSLVSVRLGLVYFHFRTSSIKDYFLEANVNEALGITNCYGAPNSQFSEQNGLNVSSFAKISQLKVVGVLCFQSAISRFSLFNAREIDLTFSFAFYPFLDFTIFVSVSIQSSYAGGGSAWNQSETVRPNLWEYNTTSSAPLPNGFGGPVLGGNGIQPKGWCGSEEQWDTLSKRNVSFAYGPPPAFNNSGNGAWQQNGVRIPPPGARFTPSTPYDGNLLNNPTMQSSGMPSPISAPPQRSRLQSLWSAGPAANNVMAGICVPPPNREYNMLSSSGPFMPPAPVNPVGYGMPKKQYGPPFTNSVSSQMPMGPVNSSAPSNSFMGEDSVWQDPNQELRKWQRDTGTAIWGDPEKQTREIRRWLPPLEDEDGLSTSSDPKRKKIIPLGWGDLPVSFNSSKSPVSTSSGFSSIGQPTNWARKSSQPVIPSSNSLFDSSLLNKTLSSQTLSKISSVLGQDELASLVAAVQINSAMNGDGALTAGNVPFSNAFSGIGDPLKAELRDGFTSVKLSIPETRGKGRDATVGNILEGLKRSIIFGAFEKLKEFTLLESFFDVRRKFFVVLFWLIFIGNGSVYFYLSGGNVEGLAALSEAATATMPRFGDSLLDVTTGLDQPKSLFSF</sequence>
<dbReference type="Proteomes" id="UP000274131">
    <property type="component" value="Unassembled WGS sequence"/>
</dbReference>
<keyword evidence="2" id="KW-0812">Transmembrane</keyword>
<dbReference type="AlphaFoldDB" id="A0A0N4V8C2"/>
<keyword evidence="4" id="KW-1185">Reference proteome</keyword>
<name>A0A0N4V8C2_ENTVE</name>
<feature type="region of interest" description="Disordered" evidence="1">
    <location>
        <begin position="418"/>
        <end position="437"/>
    </location>
</feature>
<gene>
    <name evidence="3" type="ORF">EVEC_LOCUS6169</name>
</gene>
<evidence type="ECO:0000313" key="3">
    <source>
        <dbReference type="EMBL" id="VDD91418.1"/>
    </source>
</evidence>
<accession>A0A0N4V8C2</accession>